<dbReference type="Pfam" id="PF04055">
    <property type="entry name" value="Radical_SAM"/>
    <property type="match status" value="1"/>
</dbReference>
<evidence type="ECO:0000259" key="7">
    <source>
        <dbReference type="PROSITE" id="PS51918"/>
    </source>
</evidence>
<dbReference type="InterPro" id="IPR034428">
    <property type="entry name" value="ThiH/NoCL/HydG-like"/>
</dbReference>
<dbReference type="InterPro" id="IPR012726">
    <property type="entry name" value="ThiH"/>
</dbReference>
<dbReference type="GO" id="GO:0005506">
    <property type="term" value="F:iron ion binding"/>
    <property type="evidence" value="ECO:0007669"/>
    <property type="project" value="InterPro"/>
</dbReference>
<dbReference type="NCBIfam" id="TIGR02351">
    <property type="entry name" value="thiH"/>
    <property type="match status" value="1"/>
</dbReference>
<sequence>MESFYDTIKDLDWEDIRDSIYSKTRLDVEKALNAKNPSIEDFKALVSPAAKDYLEPMARMSRDITQRRFGKTIQFYVPLYLSNECSNHCIYCGFNHDNPIERKTLTDEEIIQEIKAIKAMNMDNVLLLTGEHPSNVGVDYIENAINLCRPYFSTINLEVYPMKEEEYERLIKAGINSVYVYQETYHQNRYKHYHPKGMKSNYEYRLATPERLAKAGIHRVGFGALIGLEDWRVEMVLMAMHLRYMTKNYWRTKYAVAFPRIRPAEGGFEPNFIMSDKEYAQTIWAYRIFDNDIDISMTTRESKEFRSNFVSLGITSMSAGSKTEPGGYSKPNIELEQFHINDNRSEKEMEEMVREQGYEVIYKDWDRILN</sequence>
<dbReference type="SFLD" id="SFLDS00029">
    <property type="entry name" value="Radical_SAM"/>
    <property type="match status" value="1"/>
</dbReference>
<dbReference type="Gene3D" id="3.20.20.70">
    <property type="entry name" value="Aldolase class I"/>
    <property type="match status" value="1"/>
</dbReference>
<dbReference type="PANTHER" id="PTHR43583">
    <property type="entry name" value="2-IMINOACETATE SYNTHASE"/>
    <property type="match status" value="1"/>
</dbReference>
<dbReference type="PROSITE" id="PS51918">
    <property type="entry name" value="RADICAL_SAM"/>
    <property type="match status" value="1"/>
</dbReference>
<dbReference type="CDD" id="cd01335">
    <property type="entry name" value="Radical_SAM"/>
    <property type="match status" value="1"/>
</dbReference>
<evidence type="ECO:0000256" key="4">
    <source>
        <dbReference type="ARBA" id="ARBA00022723"/>
    </source>
</evidence>
<proteinExistence type="predicted"/>
<dbReference type="AlphaFoldDB" id="A0A644URB8"/>
<dbReference type="GO" id="GO:0051539">
    <property type="term" value="F:4 iron, 4 sulfur cluster binding"/>
    <property type="evidence" value="ECO:0007669"/>
    <property type="project" value="UniProtKB-KW"/>
</dbReference>
<organism evidence="8">
    <name type="scientific">bioreactor metagenome</name>
    <dbReference type="NCBI Taxonomy" id="1076179"/>
    <lineage>
        <taxon>unclassified sequences</taxon>
        <taxon>metagenomes</taxon>
        <taxon>ecological metagenomes</taxon>
    </lineage>
</organism>
<dbReference type="SFLD" id="SFLDG01081">
    <property type="entry name" value="cleavage_of_the_Ca-Cb_bond_in"/>
    <property type="match status" value="1"/>
</dbReference>
<dbReference type="EMBL" id="VSSQ01000150">
    <property type="protein sequence ID" value="MPL81441.1"/>
    <property type="molecule type" value="Genomic_DNA"/>
</dbReference>
<protein>
    <submittedName>
        <fullName evidence="8">2-iminoacetate synthase</fullName>
        <ecNumber evidence="8">4.1.99.19</ecNumber>
    </submittedName>
</protein>
<evidence type="ECO:0000256" key="6">
    <source>
        <dbReference type="ARBA" id="ARBA00023014"/>
    </source>
</evidence>
<keyword evidence="2" id="KW-0004">4Fe-4S</keyword>
<reference evidence="8" key="1">
    <citation type="submission" date="2019-08" db="EMBL/GenBank/DDBJ databases">
        <authorList>
            <person name="Kucharzyk K."/>
            <person name="Murdoch R.W."/>
            <person name="Higgins S."/>
            <person name="Loffler F."/>
        </authorList>
    </citation>
    <scope>NUCLEOTIDE SEQUENCE</scope>
</reference>
<dbReference type="InterPro" id="IPR013785">
    <property type="entry name" value="Aldolase_TIM"/>
</dbReference>
<evidence type="ECO:0000256" key="3">
    <source>
        <dbReference type="ARBA" id="ARBA00022691"/>
    </source>
</evidence>
<dbReference type="InterPro" id="IPR010722">
    <property type="entry name" value="BATS_dom"/>
</dbReference>
<evidence type="ECO:0000313" key="8">
    <source>
        <dbReference type="EMBL" id="MPL81441.1"/>
    </source>
</evidence>
<keyword evidence="4" id="KW-0479">Metal-binding</keyword>
<dbReference type="EC" id="4.1.99.19" evidence="8"/>
<dbReference type="SUPFAM" id="SSF102114">
    <property type="entry name" value="Radical SAM enzymes"/>
    <property type="match status" value="1"/>
</dbReference>
<dbReference type="InterPro" id="IPR058240">
    <property type="entry name" value="rSAM_sf"/>
</dbReference>
<dbReference type="GO" id="GO:0036355">
    <property type="term" value="F:2-iminoacetate synthase activity"/>
    <property type="evidence" value="ECO:0007669"/>
    <property type="project" value="UniProtKB-EC"/>
</dbReference>
<dbReference type="PANTHER" id="PTHR43583:SF1">
    <property type="entry name" value="2-IMINOACETATE SYNTHASE"/>
    <property type="match status" value="1"/>
</dbReference>
<evidence type="ECO:0000256" key="1">
    <source>
        <dbReference type="ARBA" id="ARBA00001966"/>
    </source>
</evidence>
<name>A0A644URB8_9ZZZZ</name>
<dbReference type="SFLD" id="SFLDG01060">
    <property type="entry name" value="BATS_domain_containing"/>
    <property type="match status" value="1"/>
</dbReference>
<dbReference type="SMART" id="SM00876">
    <property type="entry name" value="BATS"/>
    <property type="match status" value="1"/>
</dbReference>
<comment type="cofactor">
    <cofactor evidence="1">
        <name>[4Fe-4S] cluster</name>
        <dbReference type="ChEBI" id="CHEBI:49883"/>
    </cofactor>
</comment>
<keyword evidence="8" id="KW-0456">Lyase</keyword>
<keyword evidence="6" id="KW-0411">Iron-sulfur</keyword>
<dbReference type="InterPro" id="IPR007197">
    <property type="entry name" value="rSAM"/>
</dbReference>
<evidence type="ECO:0000256" key="2">
    <source>
        <dbReference type="ARBA" id="ARBA00022485"/>
    </source>
</evidence>
<feature type="domain" description="Radical SAM core" evidence="7">
    <location>
        <begin position="71"/>
        <end position="306"/>
    </location>
</feature>
<keyword evidence="3" id="KW-0949">S-adenosyl-L-methionine</keyword>
<comment type="caution">
    <text evidence="8">The sequence shown here is derived from an EMBL/GenBank/DDBJ whole genome shotgun (WGS) entry which is preliminary data.</text>
</comment>
<dbReference type="Pfam" id="PF06968">
    <property type="entry name" value="BATS"/>
    <property type="match status" value="1"/>
</dbReference>
<gene>
    <name evidence="8" type="primary">thiH_3</name>
    <name evidence="8" type="ORF">SDC9_27361</name>
</gene>
<accession>A0A644URB8</accession>
<keyword evidence="5" id="KW-0408">Iron</keyword>
<dbReference type="SFLD" id="SFLDF00301">
    <property type="entry name" value="2-iminoacetate_synthase_(ThiH)"/>
    <property type="match status" value="1"/>
</dbReference>
<evidence type="ECO:0000256" key="5">
    <source>
        <dbReference type="ARBA" id="ARBA00023004"/>
    </source>
</evidence>